<dbReference type="Pfam" id="PF10288">
    <property type="entry name" value="CTU2"/>
    <property type="match status" value="1"/>
</dbReference>
<dbReference type="GO" id="GO:0016779">
    <property type="term" value="F:nucleotidyltransferase activity"/>
    <property type="evidence" value="ECO:0007669"/>
    <property type="project" value="UniProtKB-UniRule"/>
</dbReference>
<reference evidence="4 5" key="1">
    <citation type="submission" date="2019-10" db="EMBL/GenBank/DDBJ databases">
        <authorList>
            <person name="Palmer J.M."/>
        </authorList>
    </citation>
    <scope>NUCLEOTIDE SEQUENCE [LARGE SCALE GENOMIC DNA]</scope>
    <source>
        <strain evidence="4 5">TWF718</strain>
    </source>
</reference>
<gene>
    <name evidence="4" type="primary">NCS2_1</name>
    <name evidence="3" type="synonym">CTU2</name>
    <name evidence="3" type="synonym">NCS2</name>
    <name evidence="4" type="ORF">TWF718_004323</name>
</gene>
<dbReference type="GO" id="GO:0000049">
    <property type="term" value="F:tRNA binding"/>
    <property type="evidence" value="ECO:0007669"/>
    <property type="project" value="InterPro"/>
</dbReference>
<dbReference type="PANTHER" id="PTHR20882:SF14">
    <property type="entry name" value="CYTOPLASMIC TRNA 2-THIOLATION PROTEIN 2"/>
    <property type="match status" value="1"/>
</dbReference>
<proteinExistence type="inferred from homology"/>
<protein>
    <recommendedName>
        <fullName evidence="3">Cytoplasmic tRNA 2-thiolation protein 2</fullName>
    </recommendedName>
</protein>
<evidence type="ECO:0000313" key="5">
    <source>
        <dbReference type="Proteomes" id="UP001313282"/>
    </source>
</evidence>
<keyword evidence="1 3" id="KW-0963">Cytoplasm</keyword>
<dbReference type="Proteomes" id="UP001313282">
    <property type="component" value="Unassembled WGS sequence"/>
</dbReference>
<comment type="function">
    <text evidence="3">Plays a central role in 2-thiolation of mcm(5)S(2)U at tRNA wobble positions of tRNA(Lys), tRNA(Glu) and tRNA(Gln). May act by forming a heterodimer with NCS6 that ligates sulfur from thiocarboxylated URM1 onto the uridine of tRNAs at wobble position. Prior mcm(5) tRNA modification by the elongator complex is required for 2-thiolation. May also be involved in protein urmylation.</text>
</comment>
<dbReference type="InterPro" id="IPR019407">
    <property type="entry name" value="CTU2"/>
</dbReference>
<comment type="similarity">
    <text evidence="3">Belongs to the CTU2/NCS2 family.</text>
</comment>
<name>A0AAN8MXG5_9PEZI</name>
<accession>A0AAN8MXG5</accession>
<evidence type="ECO:0000256" key="1">
    <source>
        <dbReference type="ARBA" id="ARBA00022490"/>
    </source>
</evidence>
<dbReference type="AlphaFoldDB" id="A0AAN8MXG5"/>
<evidence type="ECO:0000256" key="2">
    <source>
        <dbReference type="ARBA" id="ARBA00022694"/>
    </source>
</evidence>
<keyword evidence="5" id="KW-1185">Reference proteome</keyword>
<dbReference type="SUPFAM" id="SSF52402">
    <property type="entry name" value="Adenine nucleotide alpha hydrolases-like"/>
    <property type="match status" value="1"/>
</dbReference>
<comment type="pathway">
    <text evidence="3">tRNA modification; 5-methoxycarbonylmethyl-2-thiouridine-tRNA biosynthesis.</text>
</comment>
<dbReference type="GO" id="GO:0002143">
    <property type="term" value="P:tRNA wobble position uridine thiolation"/>
    <property type="evidence" value="ECO:0007669"/>
    <property type="project" value="TreeGrafter"/>
</dbReference>
<sequence>MEFEITMADIANRPRPAAQNLCKRCKVNPPDITMRHEAICWTCFQIYIRTKFTRHMEPYKVKKGNLSTKKLLLATSLGVSSTVLLDTLYWHRSLQIERAKRSKYDVCVVHIDETAVTGNATNTTPDTAATTTSVDECIEKLKENYPQFEFIRVPLEEIYTISGNTTVEEIASTAAGLTLDSTSTSPSSSTPLTKLCTLLSSLNSRASQMDLINILRTRLLVEIAKQRNCEAIFFGDTMTKMAAMVLAEVTKGRGHALPWLISDGPTPYGPQLIIRPFRELSKSEIISYTTFASLWPFSIISQETATTAPKPPIKAKNQTIDEIMQKFFDDFSNSHLSTNVVKTAEKLDFADDRDRAQRLGLCEICGLPMDEDPRVRKLKNIVKVDEKGEEGSGSSNGSGSVSDADARIYCLEPPVGEEGLKERRCYGCRRSTLGAGKIDWPVNNR</sequence>
<keyword evidence="2 3" id="KW-0819">tRNA processing</keyword>
<evidence type="ECO:0000256" key="3">
    <source>
        <dbReference type="HAMAP-Rule" id="MF_03054"/>
    </source>
</evidence>
<dbReference type="EMBL" id="JAVHNR010000002">
    <property type="protein sequence ID" value="KAK6351152.1"/>
    <property type="molecule type" value="Genomic_DNA"/>
</dbReference>
<comment type="subcellular location">
    <subcellularLocation>
        <location evidence="3">Cytoplasm</location>
    </subcellularLocation>
</comment>
<dbReference type="Gene3D" id="3.40.50.620">
    <property type="entry name" value="HUPs"/>
    <property type="match status" value="1"/>
</dbReference>
<dbReference type="GO" id="GO:0016783">
    <property type="term" value="F:sulfurtransferase activity"/>
    <property type="evidence" value="ECO:0007669"/>
    <property type="project" value="TreeGrafter"/>
</dbReference>
<dbReference type="PANTHER" id="PTHR20882">
    <property type="entry name" value="CYTOPLASMIC TRNA 2-THIOLATION PROTEIN 2"/>
    <property type="match status" value="1"/>
</dbReference>
<dbReference type="HAMAP" id="MF_03054">
    <property type="entry name" value="CTU2"/>
    <property type="match status" value="1"/>
</dbReference>
<evidence type="ECO:0000313" key="4">
    <source>
        <dbReference type="EMBL" id="KAK6351152.1"/>
    </source>
</evidence>
<dbReference type="GO" id="GO:0032447">
    <property type="term" value="P:protein urmylation"/>
    <property type="evidence" value="ECO:0007669"/>
    <property type="project" value="UniProtKB-UniRule"/>
</dbReference>
<dbReference type="InterPro" id="IPR014729">
    <property type="entry name" value="Rossmann-like_a/b/a_fold"/>
</dbReference>
<organism evidence="4 5">
    <name type="scientific">Orbilia javanica</name>
    <dbReference type="NCBI Taxonomy" id="47235"/>
    <lineage>
        <taxon>Eukaryota</taxon>
        <taxon>Fungi</taxon>
        <taxon>Dikarya</taxon>
        <taxon>Ascomycota</taxon>
        <taxon>Pezizomycotina</taxon>
        <taxon>Orbiliomycetes</taxon>
        <taxon>Orbiliales</taxon>
        <taxon>Orbiliaceae</taxon>
        <taxon>Orbilia</taxon>
    </lineage>
</organism>
<comment type="caution">
    <text evidence="4">The sequence shown here is derived from an EMBL/GenBank/DDBJ whole genome shotgun (WGS) entry which is preliminary data.</text>
</comment>
<dbReference type="GO" id="GO:0005829">
    <property type="term" value="C:cytosol"/>
    <property type="evidence" value="ECO:0007669"/>
    <property type="project" value="TreeGrafter"/>
</dbReference>